<sequence length="144" mass="16699">MSSQSPEQNELSKETSCSSISTHHSNFQAGRSFLKRSFPIPANTIINPTRTRHSETSSKSLHFYLSLRTSFHFLHLSVLKQLLIEHHLWILINQITTLIISILQEHNPVHLSPRQIKCPWLLQQHMVSMLCQTKLFLELHKVVN</sequence>
<organism evidence="2 3">
    <name type="scientific">Arachis hypogaea</name>
    <name type="common">Peanut</name>
    <dbReference type="NCBI Taxonomy" id="3818"/>
    <lineage>
        <taxon>Eukaryota</taxon>
        <taxon>Viridiplantae</taxon>
        <taxon>Streptophyta</taxon>
        <taxon>Embryophyta</taxon>
        <taxon>Tracheophyta</taxon>
        <taxon>Spermatophyta</taxon>
        <taxon>Magnoliopsida</taxon>
        <taxon>eudicotyledons</taxon>
        <taxon>Gunneridae</taxon>
        <taxon>Pentapetalae</taxon>
        <taxon>rosids</taxon>
        <taxon>fabids</taxon>
        <taxon>Fabales</taxon>
        <taxon>Fabaceae</taxon>
        <taxon>Papilionoideae</taxon>
        <taxon>50 kb inversion clade</taxon>
        <taxon>dalbergioids sensu lato</taxon>
        <taxon>Dalbergieae</taxon>
        <taxon>Pterocarpus clade</taxon>
        <taxon>Arachis</taxon>
    </lineage>
</organism>
<dbReference type="AlphaFoldDB" id="A0A445BTR2"/>
<keyword evidence="3" id="KW-1185">Reference proteome</keyword>
<accession>A0A445BTR2</accession>
<evidence type="ECO:0000313" key="2">
    <source>
        <dbReference type="EMBL" id="RYR41986.1"/>
    </source>
</evidence>
<protein>
    <submittedName>
        <fullName evidence="2">Uncharacterized protein</fullName>
    </submittedName>
</protein>
<evidence type="ECO:0000256" key="1">
    <source>
        <dbReference type="SAM" id="MobiDB-lite"/>
    </source>
</evidence>
<proteinExistence type="predicted"/>
<evidence type="ECO:0000313" key="3">
    <source>
        <dbReference type="Proteomes" id="UP000289738"/>
    </source>
</evidence>
<comment type="caution">
    <text evidence="2">The sequence shown here is derived from an EMBL/GenBank/DDBJ whole genome shotgun (WGS) entry which is preliminary data.</text>
</comment>
<reference evidence="2 3" key="1">
    <citation type="submission" date="2019-01" db="EMBL/GenBank/DDBJ databases">
        <title>Sequencing of cultivated peanut Arachis hypogaea provides insights into genome evolution and oil improvement.</title>
        <authorList>
            <person name="Chen X."/>
        </authorList>
    </citation>
    <scope>NUCLEOTIDE SEQUENCE [LARGE SCALE GENOMIC DNA]</scope>
    <source>
        <strain evidence="3">cv. Fuhuasheng</strain>
        <tissue evidence="2">Leaves</tissue>
    </source>
</reference>
<feature type="region of interest" description="Disordered" evidence="1">
    <location>
        <begin position="1"/>
        <end position="22"/>
    </location>
</feature>
<name>A0A445BTR2_ARAHY</name>
<gene>
    <name evidence="2" type="ORF">Ahy_A08g038440</name>
</gene>
<dbReference type="EMBL" id="SDMP01000008">
    <property type="protein sequence ID" value="RYR41986.1"/>
    <property type="molecule type" value="Genomic_DNA"/>
</dbReference>
<dbReference type="Proteomes" id="UP000289738">
    <property type="component" value="Chromosome A08"/>
</dbReference>